<gene>
    <name evidence="1" type="ORF">HMF8227_01209</name>
</gene>
<proteinExistence type="predicted"/>
<evidence type="ECO:0000313" key="1">
    <source>
        <dbReference type="EMBL" id="AWL11690.1"/>
    </source>
</evidence>
<dbReference type="EMBL" id="CP029347">
    <property type="protein sequence ID" value="AWL11690.1"/>
    <property type="molecule type" value="Genomic_DNA"/>
</dbReference>
<dbReference type="GO" id="GO:0008146">
    <property type="term" value="F:sulfotransferase activity"/>
    <property type="evidence" value="ECO:0007669"/>
    <property type="project" value="InterPro"/>
</dbReference>
<reference evidence="1 2" key="1">
    <citation type="submission" date="2018-05" db="EMBL/GenBank/DDBJ databases">
        <title>Salinimonas sp. HMF8227 Genome sequencing and assembly.</title>
        <authorList>
            <person name="Kang H."/>
            <person name="Kang J."/>
            <person name="Cha I."/>
            <person name="Kim H."/>
            <person name="Joh K."/>
        </authorList>
    </citation>
    <scope>NUCLEOTIDE SEQUENCE [LARGE SCALE GENOMIC DNA]</scope>
    <source>
        <strain evidence="1 2">HMF8227</strain>
    </source>
</reference>
<dbReference type="Proteomes" id="UP000245728">
    <property type="component" value="Chromosome"/>
</dbReference>
<dbReference type="InterPro" id="IPR005331">
    <property type="entry name" value="Sulfotransferase"/>
</dbReference>
<evidence type="ECO:0008006" key="3">
    <source>
        <dbReference type="Google" id="ProtNLM"/>
    </source>
</evidence>
<dbReference type="KEGG" id="salh:HMF8227_01209"/>
<evidence type="ECO:0000313" key="2">
    <source>
        <dbReference type="Proteomes" id="UP000245728"/>
    </source>
</evidence>
<sequence length="328" mass="37776">MTSIDNKLSSLNPDLNFLRSFRTKNRLDKTVFFYHIPKTGGLSFFNTIMLAKQIYQRLCRVQPSFGGQGGVSGRVDSPEQLADFAKKLEQNPAAKCEMIAGHVPFGTHEFLPNDTELMTIIRNPIHRVKSAYQYKCMRSQKKPSMDDFECFIGSPDNQDVMFKQLCVPKDELVEDVGINDWAERIASSFDYIGDISDLKLFQEFYLSRLGLPCVTYERFNQTLPQYKLDLSHYDQLIIENNRRDMDLYQLLRRNRKLPDLSLFEMEPLHGVTAICYELEKEKSSQQTGGLMGTRYLVEQLESNPAQFSDWPSAVKNIVNKGALELEYS</sequence>
<dbReference type="RefSeq" id="WP_109339314.1">
    <property type="nucleotide sequence ID" value="NZ_CP029347.1"/>
</dbReference>
<dbReference type="Gene3D" id="3.40.50.300">
    <property type="entry name" value="P-loop containing nucleotide triphosphate hydrolases"/>
    <property type="match status" value="1"/>
</dbReference>
<protein>
    <recommendedName>
        <fullName evidence="3">Sulfotransferase family protein</fullName>
    </recommendedName>
</protein>
<name>A0A2S2E359_9ALTE</name>
<dbReference type="Pfam" id="PF03567">
    <property type="entry name" value="Sulfotransfer_2"/>
    <property type="match status" value="1"/>
</dbReference>
<accession>A0A2S2E359</accession>
<dbReference type="GO" id="GO:0016020">
    <property type="term" value="C:membrane"/>
    <property type="evidence" value="ECO:0007669"/>
    <property type="project" value="InterPro"/>
</dbReference>
<keyword evidence="2" id="KW-1185">Reference proteome</keyword>
<organism evidence="1 2">
    <name type="scientific">Saliniradius amylolyticus</name>
    <dbReference type="NCBI Taxonomy" id="2183582"/>
    <lineage>
        <taxon>Bacteria</taxon>
        <taxon>Pseudomonadati</taxon>
        <taxon>Pseudomonadota</taxon>
        <taxon>Gammaproteobacteria</taxon>
        <taxon>Alteromonadales</taxon>
        <taxon>Alteromonadaceae</taxon>
        <taxon>Saliniradius</taxon>
    </lineage>
</organism>
<dbReference type="AlphaFoldDB" id="A0A2S2E359"/>
<dbReference type="InterPro" id="IPR027417">
    <property type="entry name" value="P-loop_NTPase"/>
</dbReference>
<dbReference type="OrthoDB" id="7981249at2"/>